<dbReference type="AlphaFoldDB" id="A0A5B8U3P9"/>
<dbReference type="RefSeq" id="WP_146918135.1">
    <property type="nucleotide sequence ID" value="NZ_CP042430.1"/>
</dbReference>
<evidence type="ECO:0000256" key="1">
    <source>
        <dbReference type="ARBA" id="ARBA00023015"/>
    </source>
</evidence>
<protein>
    <submittedName>
        <fullName evidence="6">TetR/AcrR family transcriptional regulator</fullName>
    </submittedName>
</protein>
<dbReference type="OrthoDB" id="4214267at2"/>
<name>A0A5B8U3P9_9ACTN</name>
<evidence type="ECO:0000313" key="7">
    <source>
        <dbReference type="Proteomes" id="UP000321805"/>
    </source>
</evidence>
<dbReference type="EMBL" id="CP042430">
    <property type="protein sequence ID" value="QEC47551.1"/>
    <property type="molecule type" value="Genomic_DNA"/>
</dbReference>
<evidence type="ECO:0000313" key="6">
    <source>
        <dbReference type="EMBL" id="QEC47551.1"/>
    </source>
</evidence>
<evidence type="ECO:0000259" key="5">
    <source>
        <dbReference type="PROSITE" id="PS50977"/>
    </source>
</evidence>
<dbReference type="SUPFAM" id="SSF46689">
    <property type="entry name" value="Homeodomain-like"/>
    <property type="match status" value="1"/>
</dbReference>
<dbReference type="InterPro" id="IPR009057">
    <property type="entry name" value="Homeodomain-like_sf"/>
</dbReference>
<keyword evidence="3" id="KW-0804">Transcription</keyword>
<feature type="domain" description="HTH tetR-type" evidence="5">
    <location>
        <begin position="9"/>
        <end position="69"/>
    </location>
</feature>
<dbReference type="SUPFAM" id="SSF48498">
    <property type="entry name" value="Tetracyclin repressor-like, C-terminal domain"/>
    <property type="match status" value="1"/>
</dbReference>
<dbReference type="InterPro" id="IPR036271">
    <property type="entry name" value="Tet_transcr_reg_TetR-rel_C_sf"/>
</dbReference>
<dbReference type="Proteomes" id="UP000321805">
    <property type="component" value="Chromosome"/>
</dbReference>
<reference evidence="6 7" key="1">
    <citation type="journal article" date="2018" name="J. Microbiol.">
        <title>Baekduia soli gen. nov., sp. nov., a novel bacterium isolated from the soil of Baekdu Mountain and proposal of a novel family name, Baekduiaceae fam. nov.</title>
        <authorList>
            <person name="An D.S."/>
            <person name="Siddiqi M.Z."/>
            <person name="Kim K.H."/>
            <person name="Yu H.S."/>
            <person name="Im W.T."/>
        </authorList>
    </citation>
    <scope>NUCLEOTIDE SEQUENCE [LARGE SCALE GENOMIC DNA]</scope>
    <source>
        <strain evidence="6 7">BR7-21</strain>
    </source>
</reference>
<sequence length="192" mass="20651">MSAKAPDRPSARERLLASATELFYCEGIHTVGIDRVIEHADVSKASLYKIFGSKDELIRAYLEARHARWRERLTGEIDARWDDPAERLLGVFDVLGESFADPDFRGCAFMNASAEARPGSPVVEASDAARAWKRGLFADLAAAAGAPDPQGLAAQLVLLYDGAQIAARMDRDPAAAATARAAAAVLLDAARR</sequence>
<evidence type="ECO:0000256" key="3">
    <source>
        <dbReference type="ARBA" id="ARBA00023163"/>
    </source>
</evidence>
<dbReference type="Pfam" id="PF16925">
    <property type="entry name" value="TetR_C_13"/>
    <property type="match status" value="1"/>
</dbReference>
<dbReference type="KEGG" id="bsol:FSW04_08145"/>
<dbReference type="PANTHER" id="PTHR47506">
    <property type="entry name" value="TRANSCRIPTIONAL REGULATORY PROTEIN"/>
    <property type="match status" value="1"/>
</dbReference>
<evidence type="ECO:0000256" key="4">
    <source>
        <dbReference type="PROSITE-ProRule" id="PRU00335"/>
    </source>
</evidence>
<gene>
    <name evidence="6" type="ORF">FSW04_08145</name>
</gene>
<proteinExistence type="predicted"/>
<dbReference type="InterPro" id="IPR001647">
    <property type="entry name" value="HTH_TetR"/>
</dbReference>
<dbReference type="PANTHER" id="PTHR47506:SF1">
    <property type="entry name" value="HTH-TYPE TRANSCRIPTIONAL REGULATOR YJDC"/>
    <property type="match status" value="1"/>
</dbReference>
<dbReference type="PROSITE" id="PS50977">
    <property type="entry name" value="HTH_TETR_2"/>
    <property type="match status" value="1"/>
</dbReference>
<dbReference type="Gene3D" id="1.10.357.10">
    <property type="entry name" value="Tetracycline Repressor, domain 2"/>
    <property type="match status" value="1"/>
</dbReference>
<dbReference type="Pfam" id="PF00440">
    <property type="entry name" value="TetR_N"/>
    <property type="match status" value="1"/>
</dbReference>
<organism evidence="6 7">
    <name type="scientific">Baekduia soli</name>
    <dbReference type="NCBI Taxonomy" id="496014"/>
    <lineage>
        <taxon>Bacteria</taxon>
        <taxon>Bacillati</taxon>
        <taxon>Actinomycetota</taxon>
        <taxon>Thermoleophilia</taxon>
        <taxon>Solirubrobacterales</taxon>
        <taxon>Baekduiaceae</taxon>
        <taxon>Baekduia</taxon>
    </lineage>
</organism>
<dbReference type="PRINTS" id="PR00455">
    <property type="entry name" value="HTHTETR"/>
</dbReference>
<accession>A0A5B8U3P9</accession>
<feature type="DNA-binding region" description="H-T-H motif" evidence="4">
    <location>
        <begin position="32"/>
        <end position="51"/>
    </location>
</feature>
<keyword evidence="7" id="KW-1185">Reference proteome</keyword>
<evidence type="ECO:0000256" key="2">
    <source>
        <dbReference type="ARBA" id="ARBA00023125"/>
    </source>
</evidence>
<keyword evidence="2 4" id="KW-0238">DNA-binding</keyword>
<dbReference type="GO" id="GO:0003677">
    <property type="term" value="F:DNA binding"/>
    <property type="evidence" value="ECO:0007669"/>
    <property type="project" value="UniProtKB-UniRule"/>
</dbReference>
<keyword evidence="1" id="KW-0805">Transcription regulation</keyword>
<dbReference type="InterPro" id="IPR011075">
    <property type="entry name" value="TetR_C"/>
</dbReference>